<proteinExistence type="predicted"/>
<dbReference type="EMBL" id="JPDN02000014">
    <property type="protein sequence ID" value="PON26311.1"/>
    <property type="molecule type" value="Genomic_DNA"/>
</dbReference>
<dbReference type="GeneID" id="36347541"/>
<comment type="caution">
    <text evidence="1">The sequence shown here is derived from an EMBL/GenBank/DDBJ whole genome shotgun (WGS) entry which is preliminary data.</text>
</comment>
<evidence type="ECO:0000313" key="2">
    <source>
        <dbReference type="Proteomes" id="UP000054821"/>
    </source>
</evidence>
<keyword evidence="2" id="KW-1185">Reference proteome</keyword>
<dbReference type="AlphaFoldDB" id="A0A2P4ZPV3"/>
<reference evidence="1 2" key="1">
    <citation type="journal article" date="2016" name="Genome Announc.">
        <title>Draft Whole-Genome Sequence of Trichoderma gamsii T6085, a Promising Biocontrol Agent of Fusarium Head Blight on Wheat.</title>
        <authorList>
            <person name="Baroncelli R."/>
            <person name="Zapparata A."/>
            <person name="Piaggeschi G."/>
            <person name="Sarrocco S."/>
            <person name="Vannacci G."/>
        </authorList>
    </citation>
    <scope>NUCLEOTIDE SEQUENCE [LARGE SCALE GENOMIC DNA]</scope>
    <source>
        <strain evidence="1 2">T6085</strain>
    </source>
</reference>
<accession>A0A2P4ZPV3</accession>
<dbReference type="Proteomes" id="UP000054821">
    <property type="component" value="Unassembled WGS sequence"/>
</dbReference>
<organism evidence="1 2">
    <name type="scientific">Trichoderma gamsii</name>
    <dbReference type="NCBI Taxonomy" id="398673"/>
    <lineage>
        <taxon>Eukaryota</taxon>
        <taxon>Fungi</taxon>
        <taxon>Dikarya</taxon>
        <taxon>Ascomycota</taxon>
        <taxon>Pezizomycotina</taxon>
        <taxon>Sordariomycetes</taxon>
        <taxon>Hypocreomycetidae</taxon>
        <taxon>Hypocreales</taxon>
        <taxon>Hypocreaceae</taxon>
        <taxon>Trichoderma</taxon>
    </lineage>
</organism>
<evidence type="ECO:0000313" key="1">
    <source>
        <dbReference type="EMBL" id="PON26311.1"/>
    </source>
</evidence>
<sequence length="92" mass="10654">MECKFGVFGDDAMRQTGTRRLSHACLVASIFLGGNPKQEADKPICLFFAGPARWCFFRDFAFKRAVFRLPALHESPRRLFRCSYRAWTFLTI</sequence>
<gene>
    <name evidence="1" type="ORF">TGAM01_v204787</name>
</gene>
<protein>
    <submittedName>
        <fullName evidence="1">Uncharacterized protein</fullName>
    </submittedName>
</protein>
<dbReference type="RefSeq" id="XP_024405739.1">
    <property type="nucleotide sequence ID" value="XM_024549509.1"/>
</dbReference>
<name>A0A2P4ZPV3_9HYPO</name>